<keyword evidence="1" id="KW-0201">Cytochrome c-type biogenesis</keyword>
<dbReference type="GO" id="GO:0017004">
    <property type="term" value="P:cytochrome complex assembly"/>
    <property type="evidence" value="ECO:0007669"/>
    <property type="project" value="UniProtKB-KW"/>
</dbReference>
<evidence type="ECO:0000313" key="3">
    <source>
        <dbReference type="EMBL" id="TKZ21405.1"/>
    </source>
</evidence>
<dbReference type="InterPro" id="IPR011990">
    <property type="entry name" value="TPR-like_helical_dom_sf"/>
</dbReference>
<evidence type="ECO:0000256" key="2">
    <source>
        <dbReference type="SAM" id="Phobius"/>
    </source>
</evidence>
<comment type="caution">
    <text evidence="3">The sequence shown here is derived from an EMBL/GenBank/DDBJ whole genome shotgun (WGS) entry which is preliminary data.</text>
</comment>
<dbReference type="RefSeq" id="WP_138015608.1">
    <property type="nucleotide sequence ID" value="NZ_SULI01000005.1"/>
</dbReference>
<name>A0A4U7N699_9RHOB</name>
<evidence type="ECO:0000256" key="1">
    <source>
        <dbReference type="ARBA" id="ARBA00022748"/>
    </source>
</evidence>
<gene>
    <name evidence="3" type="primary">ccmI</name>
    <name evidence="3" type="ORF">FAP39_06610</name>
</gene>
<proteinExistence type="predicted"/>
<dbReference type="OrthoDB" id="9815847at2"/>
<sequence length="408" mass="44193">MIFWIVAGTLSLVVCGLLALALLRNRSDQEPPAAYDLRVYRDQLKEVDRDLARGVIGSEDAERASAEISRRILNADAQLQDAAENGAQPRSLALGLAVALAACIAGGGVGLYLVIGAPGYSDMPLQTRIDDSKELHATRLSQADFEAQLPVSPRPEPDGDYAALITKLREAVAKNPDDLQGLTLLVRNEANLGNAKAAYTAQGEILRIKGDTVTVDDYLMHAELMINAAQGYVSPEAEESLFKAMSLSPRNKVARYYWGLMLMQNERPDLAFRMWEQLLREGPADAPWIGPIRGRIQELAWRAGVNYQLPPEGPAPKGPSASDVDAASEMTAEERQDMIQGMVTQLSERLATEGGTPQEWARLIGAYAVLGDMDQASAIWTEAQTVFAQAPDALAIVRTGAQRAGLVE</sequence>
<dbReference type="SUPFAM" id="SSF48452">
    <property type="entry name" value="TPR-like"/>
    <property type="match status" value="1"/>
</dbReference>
<dbReference type="NCBIfam" id="TIGR03142">
    <property type="entry name" value="cytochro_ccmI"/>
    <property type="match status" value="1"/>
</dbReference>
<evidence type="ECO:0000313" key="4">
    <source>
        <dbReference type="Proteomes" id="UP000306575"/>
    </source>
</evidence>
<dbReference type="Proteomes" id="UP000306575">
    <property type="component" value="Unassembled WGS sequence"/>
</dbReference>
<protein>
    <submittedName>
        <fullName evidence="3">C-type cytochrome biogenesis protein CcmI</fullName>
    </submittedName>
</protein>
<dbReference type="Gene3D" id="1.25.40.10">
    <property type="entry name" value="Tetratricopeptide repeat domain"/>
    <property type="match status" value="1"/>
</dbReference>
<reference evidence="3 4" key="1">
    <citation type="submission" date="2019-04" db="EMBL/GenBank/DDBJ databases">
        <title>Genome sequence of Pelagicola litoralis CL-ES2.</title>
        <authorList>
            <person name="Cao J."/>
        </authorList>
    </citation>
    <scope>NUCLEOTIDE SEQUENCE [LARGE SCALE GENOMIC DNA]</scope>
    <source>
        <strain evidence="3 4">CL-ES2</strain>
    </source>
</reference>
<accession>A0A4U7N699</accession>
<dbReference type="EMBL" id="SULI01000005">
    <property type="protein sequence ID" value="TKZ21405.1"/>
    <property type="molecule type" value="Genomic_DNA"/>
</dbReference>
<feature type="transmembrane region" description="Helical" evidence="2">
    <location>
        <begin position="92"/>
        <end position="115"/>
    </location>
</feature>
<keyword evidence="2" id="KW-1133">Transmembrane helix</keyword>
<keyword evidence="2" id="KW-0812">Transmembrane</keyword>
<dbReference type="AlphaFoldDB" id="A0A4U7N699"/>
<keyword evidence="2" id="KW-0472">Membrane</keyword>
<dbReference type="InterPro" id="IPR017560">
    <property type="entry name" value="Cyt_c_biogenesis_CcmI"/>
</dbReference>
<keyword evidence="4" id="KW-1185">Reference proteome</keyword>
<organism evidence="3 4">
    <name type="scientific">Shimia litoralis</name>
    <dbReference type="NCBI Taxonomy" id="420403"/>
    <lineage>
        <taxon>Bacteria</taxon>
        <taxon>Pseudomonadati</taxon>
        <taxon>Pseudomonadota</taxon>
        <taxon>Alphaproteobacteria</taxon>
        <taxon>Rhodobacterales</taxon>
        <taxon>Roseobacteraceae</taxon>
    </lineage>
</organism>